<comment type="similarity">
    <text evidence="1">Belongs to the peptidase S49 family.</text>
</comment>
<dbReference type="CDD" id="cd07023">
    <property type="entry name" value="S49_Sppa_N_C"/>
    <property type="match status" value="1"/>
</dbReference>
<dbReference type="PANTHER" id="PTHR42987">
    <property type="entry name" value="PEPTIDASE S49"/>
    <property type="match status" value="1"/>
</dbReference>
<dbReference type="RefSeq" id="WP_186886995.1">
    <property type="nucleotide sequence ID" value="NZ_JACONZ010000001.1"/>
</dbReference>
<evidence type="ECO:0000313" key="8">
    <source>
        <dbReference type="Proteomes" id="UP000659630"/>
    </source>
</evidence>
<gene>
    <name evidence="7" type="primary">sppA</name>
    <name evidence="7" type="ORF">H8S23_03975</name>
</gene>
<evidence type="ECO:0000256" key="1">
    <source>
        <dbReference type="ARBA" id="ARBA00008683"/>
    </source>
</evidence>
<dbReference type="InterPro" id="IPR047272">
    <property type="entry name" value="S49_SppA_C"/>
</dbReference>
<feature type="transmembrane region" description="Helical" evidence="5">
    <location>
        <begin position="7"/>
        <end position="30"/>
    </location>
</feature>
<dbReference type="AlphaFoldDB" id="A0A923L0N9"/>
<protein>
    <submittedName>
        <fullName evidence="7">Signal peptide peptidase SppA</fullName>
    </submittedName>
</protein>
<name>A0A923L0N9_9FIRM</name>
<keyword evidence="5" id="KW-0812">Transmembrane</keyword>
<keyword evidence="8" id="KW-1185">Reference proteome</keyword>
<dbReference type="InterPro" id="IPR029045">
    <property type="entry name" value="ClpP/crotonase-like_dom_sf"/>
</dbReference>
<keyword evidence="5" id="KW-1133">Transmembrane helix</keyword>
<dbReference type="Pfam" id="PF01343">
    <property type="entry name" value="Peptidase_S49"/>
    <property type="match status" value="1"/>
</dbReference>
<evidence type="ECO:0000259" key="6">
    <source>
        <dbReference type="Pfam" id="PF01343"/>
    </source>
</evidence>
<dbReference type="Gene3D" id="3.90.226.10">
    <property type="entry name" value="2-enoyl-CoA Hydratase, Chain A, domain 1"/>
    <property type="match status" value="2"/>
</dbReference>
<comment type="caution">
    <text evidence="7">The sequence shown here is derived from an EMBL/GenBank/DDBJ whole genome shotgun (WGS) entry which is preliminary data.</text>
</comment>
<dbReference type="Proteomes" id="UP000659630">
    <property type="component" value="Unassembled WGS sequence"/>
</dbReference>
<dbReference type="InterPro" id="IPR002142">
    <property type="entry name" value="Peptidase_S49"/>
</dbReference>
<dbReference type="EMBL" id="JACONZ010000001">
    <property type="protein sequence ID" value="MBC5580657.1"/>
    <property type="molecule type" value="Genomic_DNA"/>
</dbReference>
<dbReference type="PANTHER" id="PTHR42987:SF4">
    <property type="entry name" value="PROTEASE SOHB-RELATED"/>
    <property type="match status" value="1"/>
</dbReference>
<keyword evidence="5" id="KW-0472">Membrane</keyword>
<dbReference type="GO" id="GO:0006508">
    <property type="term" value="P:proteolysis"/>
    <property type="evidence" value="ECO:0007669"/>
    <property type="project" value="UniProtKB-KW"/>
</dbReference>
<keyword evidence="4" id="KW-0720">Serine protease</keyword>
<dbReference type="InterPro" id="IPR004635">
    <property type="entry name" value="Pept_S49_SppA"/>
</dbReference>
<evidence type="ECO:0000256" key="2">
    <source>
        <dbReference type="ARBA" id="ARBA00022670"/>
    </source>
</evidence>
<dbReference type="NCBIfam" id="TIGR00706">
    <property type="entry name" value="SppA_dom"/>
    <property type="match status" value="1"/>
</dbReference>
<reference evidence="7" key="1">
    <citation type="submission" date="2020-08" db="EMBL/GenBank/DDBJ databases">
        <title>Genome public.</title>
        <authorList>
            <person name="Liu C."/>
            <person name="Sun Q."/>
        </authorList>
    </citation>
    <scope>NUCLEOTIDE SEQUENCE</scope>
    <source>
        <strain evidence="7">BX8</strain>
    </source>
</reference>
<dbReference type="GO" id="GO:0008236">
    <property type="term" value="F:serine-type peptidase activity"/>
    <property type="evidence" value="ECO:0007669"/>
    <property type="project" value="UniProtKB-KW"/>
</dbReference>
<keyword evidence="3" id="KW-0378">Hydrolase</keyword>
<evidence type="ECO:0000256" key="3">
    <source>
        <dbReference type="ARBA" id="ARBA00022801"/>
    </source>
</evidence>
<evidence type="ECO:0000256" key="5">
    <source>
        <dbReference type="SAM" id="Phobius"/>
    </source>
</evidence>
<feature type="domain" description="Peptidase S49" evidence="6">
    <location>
        <begin position="119"/>
        <end position="265"/>
    </location>
</feature>
<organism evidence="7 8">
    <name type="scientific">Anaerofilum hominis</name>
    <dbReference type="NCBI Taxonomy" id="2763016"/>
    <lineage>
        <taxon>Bacteria</taxon>
        <taxon>Bacillati</taxon>
        <taxon>Bacillota</taxon>
        <taxon>Clostridia</taxon>
        <taxon>Eubacteriales</taxon>
        <taxon>Oscillospiraceae</taxon>
        <taxon>Anaerofilum</taxon>
    </lineage>
</organism>
<proteinExistence type="inferred from homology"/>
<sequence length="318" mass="34501">MTKKQTWGVVIAAIALVLVGLFGTFTAAVLREIESSAAGYLPAYDSFAVVSVVGTIQNTSGDELGLNQPSYHHNATLNYVRNLQYDRSNKGIFLYFDTGGGGVYESDELYRALMEYKEATGRPIHAFFGPTAASGGYYIAMAADHISADRNTTTGSIGVIMSYTNVKGLYEKLGLESVYITSGRNKSMGAGDLDLTDEQRAIYQSVVDEAYDQFVGIVCEGREMSEPAVRKLADGRIYTAKQALENGLIDEITTLDEALDAFRRETGASPYYTDFSDTTIFDRLLGAVASILPKSDSQVLKELAEADKSGVPMYVYAG</sequence>
<keyword evidence="2" id="KW-0645">Protease</keyword>
<evidence type="ECO:0000313" key="7">
    <source>
        <dbReference type="EMBL" id="MBC5580657.1"/>
    </source>
</evidence>
<dbReference type="SUPFAM" id="SSF52096">
    <property type="entry name" value="ClpP/crotonase"/>
    <property type="match status" value="1"/>
</dbReference>
<evidence type="ECO:0000256" key="4">
    <source>
        <dbReference type="ARBA" id="ARBA00022825"/>
    </source>
</evidence>
<accession>A0A923L0N9</accession>